<dbReference type="SUPFAM" id="SSF52540">
    <property type="entry name" value="P-loop containing nucleoside triphosphate hydrolases"/>
    <property type="match status" value="2"/>
</dbReference>
<dbReference type="PANTHER" id="PTHR32114">
    <property type="entry name" value="ABC TRANSPORTER ABCH.3"/>
    <property type="match status" value="1"/>
</dbReference>
<evidence type="ECO:0000313" key="6">
    <source>
        <dbReference type="EMBL" id="RKL64861.1"/>
    </source>
</evidence>
<dbReference type="PANTHER" id="PTHR32114:SF2">
    <property type="entry name" value="ABC TRANSPORTER ABCH.3"/>
    <property type="match status" value="1"/>
</dbReference>
<dbReference type="GO" id="GO:0016887">
    <property type="term" value="F:ATP hydrolysis activity"/>
    <property type="evidence" value="ECO:0007669"/>
    <property type="project" value="InterPro"/>
</dbReference>
<dbReference type="InterPro" id="IPR027417">
    <property type="entry name" value="P-loop_NTPase"/>
</dbReference>
<feature type="coiled-coil region" evidence="4">
    <location>
        <begin position="572"/>
        <end position="641"/>
    </location>
</feature>
<dbReference type="Gene3D" id="3.40.50.300">
    <property type="entry name" value="P-loop containing nucleotide triphosphate hydrolases"/>
    <property type="match status" value="2"/>
</dbReference>
<comment type="subunit">
    <text evidence="2">Heterodimer of SbcC and SbcD.</text>
</comment>
<keyword evidence="4" id="KW-0175">Coiled coil</keyword>
<dbReference type="RefSeq" id="WP_110937835.1">
    <property type="nucleotide sequence ID" value="NZ_KZ614147.1"/>
</dbReference>
<evidence type="ECO:0000313" key="7">
    <source>
        <dbReference type="Proteomes" id="UP000281498"/>
    </source>
</evidence>
<evidence type="ECO:0000256" key="4">
    <source>
        <dbReference type="SAM" id="Coils"/>
    </source>
</evidence>
<sequence>MNRYRLKNIDIEGFRIYSERKSISFYNNLTVIYGRNGRGKTTLQDAISWLFNNDLVRYSMYNREWSRVKKTHTRSLIHPEKSTSITGCFQNVSTSKIEQITRNESNFKCPESLAVWFKNNQRDDLLWANSLSQSKLQELAVAKGRERLENLAPLLDLTKVNKQVKDIEEQIKDKKYILKDKKIIIGKLNNKNYSEMLSKVRESGNLLNRTVSTIILIEDSLPRETNEVYEEIKEWRKWLEKTLKNIFDKQSVIQRKITNIRERYFDVEPLINGDKIETVEELESKLKIISIEQKEKEEKIKKLEYKRDLLKRDNIEINNLFSNLKKLRNSKEQYLYKKNQLKGTLLESEERSKELEVIQNEVNLKSQKFKKLMQKYKDLLKEKNLIEDKYKEFLSLQGHINNKVETIKIDKEWLKENSPESNNQLLESLERKLIEIGGSTEILAKQKIDLEDSFSVLTNYITSQYCPFCGVEHKSTEKLESAKSVKKEHWMRQLYNLGEEIEDVTNEIAEFRKFNFKKESKERSINYNRKDIKKSELKIDDIKKDLEEVIYVYKLNNNSTLNISESTFVDLLDKNQIKIEQVDNQKTSYNNELLKNEDLMRDIESEVQENKKIYNENNDHINNIEKRIESLEKNIYLILDKYEYTSLNELNEELVLDIISNQSLIVNQNLIRKNSEFKEMNFEKIERKLYVQYGKQDTTLEEATLEINYLFDHLDILDYNLQELQNKTVLEKELQILNNEIRDLKVERTKVREIQRIETNKEIGKMSRRISSIFEILSDVSPWKTIKPDAVVPDEKERTNLIFRPIPHNIKNGLQEYISKTNSNSTFAFSGGQLSLLGLSIFLSQVADEEKKAGYNNPFLDTLFLDDPIQMLDTLRDDALVSLLCDISRDRQVIISTSDIDFANKLILSSRPMWHNKSNSCGVIYFQQLQESGPVVSQLEPHDWVSSQRIYLPNIKQVK</sequence>
<accession>A0A3A9K3K8</accession>
<dbReference type="Proteomes" id="UP000281498">
    <property type="component" value="Unassembled WGS sequence"/>
</dbReference>
<feature type="domain" description="Rad50/SbcC-type AAA" evidence="5">
    <location>
        <begin position="9"/>
        <end position="202"/>
    </location>
</feature>
<protein>
    <recommendedName>
        <fullName evidence="3">Nuclease SbcCD subunit C</fullName>
    </recommendedName>
</protein>
<evidence type="ECO:0000256" key="2">
    <source>
        <dbReference type="ARBA" id="ARBA00011322"/>
    </source>
</evidence>
<reference evidence="6 7" key="1">
    <citation type="submission" date="2017-10" db="EMBL/GenBank/DDBJ databases">
        <title>Bacillus sp. nov., a halophilic bacterium isolated from a Keqin Lake.</title>
        <authorList>
            <person name="Wang H."/>
        </authorList>
    </citation>
    <scope>NUCLEOTIDE SEQUENCE [LARGE SCALE GENOMIC DNA]</scope>
    <source>
        <strain evidence="6 7">KCTC 13187</strain>
    </source>
</reference>
<evidence type="ECO:0000256" key="3">
    <source>
        <dbReference type="ARBA" id="ARBA00013368"/>
    </source>
</evidence>
<dbReference type="AlphaFoldDB" id="A0A3A9K3K8"/>
<dbReference type="Pfam" id="PF13476">
    <property type="entry name" value="AAA_23"/>
    <property type="match status" value="1"/>
</dbReference>
<dbReference type="GO" id="GO:0006302">
    <property type="term" value="P:double-strand break repair"/>
    <property type="evidence" value="ECO:0007669"/>
    <property type="project" value="InterPro"/>
</dbReference>
<dbReference type="EMBL" id="PDOE01000032">
    <property type="protein sequence ID" value="RKL64861.1"/>
    <property type="molecule type" value="Genomic_DNA"/>
</dbReference>
<dbReference type="InterPro" id="IPR038729">
    <property type="entry name" value="Rad50/SbcC_AAA"/>
</dbReference>
<evidence type="ECO:0000256" key="1">
    <source>
        <dbReference type="ARBA" id="ARBA00006930"/>
    </source>
</evidence>
<feature type="coiled-coil region" evidence="4">
    <location>
        <begin position="720"/>
        <end position="754"/>
    </location>
</feature>
<proteinExistence type="inferred from homology"/>
<comment type="caution">
    <text evidence="6">The sequence shown here is derived from an EMBL/GenBank/DDBJ whole genome shotgun (WGS) entry which is preliminary data.</text>
</comment>
<keyword evidence="7" id="KW-1185">Reference proteome</keyword>
<feature type="coiled-coil region" evidence="4">
    <location>
        <begin position="279"/>
        <end position="330"/>
    </location>
</feature>
<dbReference type="OrthoDB" id="9795626at2"/>
<organism evidence="6 7">
    <name type="scientific">Salipaludibacillus neizhouensis</name>
    <dbReference type="NCBI Taxonomy" id="885475"/>
    <lineage>
        <taxon>Bacteria</taxon>
        <taxon>Bacillati</taxon>
        <taxon>Bacillota</taxon>
        <taxon>Bacilli</taxon>
        <taxon>Bacillales</taxon>
        <taxon>Bacillaceae</taxon>
    </lineage>
</organism>
<evidence type="ECO:0000259" key="5">
    <source>
        <dbReference type="Pfam" id="PF13476"/>
    </source>
</evidence>
<gene>
    <name evidence="6" type="ORF">CR203_24035</name>
</gene>
<feature type="coiled-coil region" evidence="4">
    <location>
        <begin position="355"/>
        <end position="389"/>
    </location>
</feature>
<name>A0A3A9K3K8_9BACI</name>
<comment type="similarity">
    <text evidence="1">Belongs to the SMC family. SbcC subfamily.</text>
</comment>